<keyword evidence="1" id="KW-0812">Transmembrane</keyword>
<name>A0A2K8KX29_9GAMM</name>
<dbReference type="AlphaFoldDB" id="A0A2K8KX29"/>
<sequence length="95" mass="10237">MGCCNRVTLPSLQALKIVLSAQFIPGTTDSVLVSMMILGLVFMLMTFAVFIVYGLLSGSFSDYIVKSKKASAVMQRIFATSFSALGLKLAFSDQV</sequence>
<proteinExistence type="predicted"/>
<feature type="transmembrane region" description="Helical" evidence="1">
    <location>
        <begin position="30"/>
        <end position="56"/>
    </location>
</feature>
<accession>A0A2K8KX29</accession>
<gene>
    <name evidence="2" type="ORF">REIFOR_03072</name>
</gene>
<organism evidence="2 3">
    <name type="scientific">Reinekea forsetii</name>
    <dbReference type="NCBI Taxonomy" id="1336806"/>
    <lineage>
        <taxon>Bacteria</taxon>
        <taxon>Pseudomonadati</taxon>
        <taxon>Pseudomonadota</taxon>
        <taxon>Gammaproteobacteria</taxon>
        <taxon>Oceanospirillales</taxon>
        <taxon>Saccharospirillaceae</taxon>
        <taxon>Reinekea</taxon>
    </lineage>
</organism>
<evidence type="ECO:0000256" key="1">
    <source>
        <dbReference type="SAM" id="Phobius"/>
    </source>
</evidence>
<keyword evidence="1" id="KW-1133">Transmembrane helix</keyword>
<evidence type="ECO:0000313" key="2">
    <source>
        <dbReference type="EMBL" id="ATX78191.1"/>
    </source>
</evidence>
<dbReference type="EMBL" id="CP011797">
    <property type="protein sequence ID" value="ATX78191.1"/>
    <property type="molecule type" value="Genomic_DNA"/>
</dbReference>
<dbReference type="Proteomes" id="UP000229757">
    <property type="component" value="Chromosome"/>
</dbReference>
<dbReference type="KEGG" id="rfo:REIFOR_03072"/>
<keyword evidence="3" id="KW-1185">Reference proteome</keyword>
<reference evidence="2 3" key="1">
    <citation type="journal article" date="2017" name="Environ. Microbiol.">
        <title>Genomic and physiological analyses of 'Reinekea forsetii' reveal a versatile opportunistic lifestyle during spring algae blooms.</title>
        <authorList>
            <person name="Avci B."/>
            <person name="Hahnke R.L."/>
            <person name="Chafee M."/>
            <person name="Fischer T."/>
            <person name="Gruber-Vodicka H."/>
            <person name="Tegetmeyer H.E."/>
            <person name="Harder J."/>
            <person name="Fuchs B.M."/>
            <person name="Amann R.I."/>
            <person name="Teeling H."/>
        </authorList>
    </citation>
    <scope>NUCLEOTIDE SEQUENCE [LARGE SCALE GENOMIC DNA]</scope>
    <source>
        <strain evidence="2 3">Hel1_31_D35</strain>
    </source>
</reference>
<keyword evidence="1" id="KW-0472">Membrane</keyword>
<evidence type="ECO:0000313" key="3">
    <source>
        <dbReference type="Proteomes" id="UP000229757"/>
    </source>
</evidence>
<protein>
    <submittedName>
        <fullName evidence="2">Putative threonine efflux protein, RhtB family</fullName>
    </submittedName>
</protein>